<reference evidence="1" key="1">
    <citation type="submission" date="2022-07" db="EMBL/GenBank/DDBJ databases">
        <title>Phylogenomic reconstructions and comparative analyses of Kickxellomycotina fungi.</title>
        <authorList>
            <person name="Reynolds N.K."/>
            <person name="Stajich J.E."/>
            <person name="Barry K."/>
            <person name="Grigoriev I.V."/>
            <person name="Crous P."/>
            <person name="Smith M.E."/>
        </authorList>
    </citation>
    <scope>NUCLEOTIDE SEQUENCE</scope>
    <source>
        <strain evidence="1">BCRC 34780</strain>
    </source>
</reference>
<accession>A0ACC1KRH0</accession>
<dbReference type="EMBL" id="JANBUN010002878">
    <property type="protein sequence ID" value="KAJ2793444.1"/>
    <property type="molecule type" value="Genomic_DNA"/>
</dbReference>
<comment type="caution">
    <text evidence="1">The sequence shown here is derived from an EMBL/GenBank/DDBJ whole genome shotgun (WGS) entry which is preliminary data.</text>
</comment>
<name>A0ACC1KRH0_9FUNG</name>
<dbReference type="Proteomes" id="UP001140087">
    <property type="component" value="Unassembled WGS sequence"/>
</dbReference>
<proteinExistence type="predicted"/>
<evidence type="ECO:0000313" key="2">
    <source>
        <dbReference type="Proteomes" id="UP001140087"/>
    </source>
</evidence>
<sequence>MSGYDGPVGFLGAAAPAAAVGTPISNSTHWSSDETRLLIRTWGAHRDEFAEIKRNLSVWNKVLDRLLHAGFVRSVEQCRNRWKFLESKYKAAQREVETTGRTAWELFDDMERAKGGIDVDHARHKRSRSGGPGYGGSSASYHRAPSVSLFVDPHGRVQLPPIRPALKSRVPDHVAGDDVARRMHAYSTPAARSFRYSPDRPSVPALAPLSPPPPPPMRKRSLDRSSDDLHGADTRRDGMAALLAGAAGPVRPIGEVRQADILDFLREQAAVREQYAAQRAEERRRAEEMRTAEEWRFHEFQMSVVGLIQAALLPHAALAASPSVTSHSPAPASEPSPATVAATVADTQYDSQHRLLSGLKSTSVECGSYPRRVGSR</sequence>
<gene>
    <name evidence="1" type="ORF">H4R21_005895</name>
</gene>
<evidence type="ECO:0000313" key="1">
    <source>
        <dbReference type="EMBL" id="KAJ2793444.1"/>
    </source>
</evidence>
<organism evidence="1 2">
    <name type="scientific">Coemansia helicoidea</name>
    <dbReference type="NCBI Taxonomy" id="1286919"/>
    <lineage>
        <taxon>Eukaryota</taxon>
        <taxon>Fungi</taxon>
        <taxon>Fungi incertae sedis</taxon>
        <taxon>Zoopagomycota</taxon>
        <taxon>Kickxellomycotina</taxon>
        <taxon>Kickxellomycetes</taxon>
        <taxon>Kickxellales</taxon>
        <taxon>Kickxellaceae</taxon>
        <taxon>Coemansia</taxon>
    </lineage>
</organism>
<protein>
    <submittedName>
        <fullName evidence="1">Uncharacterized protein</fullName>
    </submittedName>
</protein>
<keyword evidence="2" id="KW-1185">Reference proteome</keyword>